<gene>
    <name evidence="1" type="ordered locus">WS1087</name>
</gene>
<sequence>MKKKFAQTKNLPDIFDLSVDYFYARMGKEFVAGVHYFIPPTTSKTKKAILWDLEALENWLRGYENSKADPEVFELLDRIS</sequence>
<dbReference type="Proteomes" id="UP000000422">
    <property type="component" value="Chromosome"/>
</dbReference>
<dbReference type="KEGG" id="wsu:WS1087"/>
<organism evidence="2">
    <name type="scientific">Wolinella succinogenes (strain ATCC 29543 / DSM 1740 / CCUG 13145 / JCM 31913 / LMG 7466 / NCTC 11488 / FDC 602W)</name>
    <name type="common">Vibrio succinogenes</name>
    <dbReference type="NCBI Taxonomy" id="273121"/>
    <lineage>
        <taxon>Bacteria</taxon>
        <taxon>Pseudomonadati</taxon>
        <taxon>Campylobacterota</taxon>
        <taxon>Epsilonproteobacteria</taxon>
        <taxon>Campylobacterales</taxon>
        <taxon>Helicobacteraceae</taxon>
        <taxon>Wolinella</taxon>
    </lineage>
</organism>
<protein>
    <recommendedName>
        <fullName evidence="3">DNA-binding protein</fullName>
    </recommendedName>
</protein>
<name>Q7MRS3_WOLSU</name>
<dbReference type="HOGENOM" id="CLU_2636720_0_0_7"/>
<evidence type="ECO:0008006" key="3">
    <source>
        <dbReference type="Google" id="ProtNLM"/>
    </source>
</evidence>
<keyword evidence="2" id="KW-1185">Reference proteome</keyword>
<proteinExistence type="predicted"/>
<dbReference type="AlphaFoldDB" id="Q7MRS3"/>
<evidence type="ECO:0000313" key="2">
    <source>
        <dbReference type="Proteomes" id="UP000000422"/>
    </source>
</evidence>
<dbReference type="eggNOG" id="ENOG5032PAG">
    <property type="taxonomic scope" value="Bacteria"/>
</dbReference>
<accession>Q7MRS3</accession>
<dbReference type="EMBL" id="BX571659">
    <property type="protein sequence ID" value="CAE10182.1"/>
    <property type="molecule type" value="Genomic_DNA"/>
</dbReference>
<dbReference type="RefSeq" id="WP_011138974.1">
    <property type="nucleotide sequence ID" value="NC_005090.1"/>
</dbReference>
<evidence type="ECO:0000313" key="1">
    <source>
        <dbReference type="EMBL" id="CAE10182.1"/>
    </source>
</evidence>
<dbReference type="STRING" id="273121.WS1087"/>
<reference evidence="1 2" key="1">
    <citation type="journal article" date="2003" name="Proc. Natl. Acad. Sci. U.S.A.">
        <title>Complete genome sequence and analysis of Wolinella succinogenes.</title>
        <authorList>
            <person name="Baar C."/>
            <person name="Eppinger M."/>
            <person name="Raddatz G."/>
            <person name="Simon JM."/>
            <person name="Lanz C."/>
            <person name="Klimmek O."/>
            <person name="Nandakumar R."/>
            <person name="Gross R."/>
            <person name="Rosinus A."/>
            <person name="Keller H."/>
            <person name="Jagtap P."/>
            <person name="Linke B."/>
            <person name="Meyer F."/>
            <person name="Lederer H."/>
            <person name="Schuster S.C."/>
        </authorList>
    </citation>
    <scope>NUCLEOTIDE SEQUENCE [LARGE SCALE GENOMIC DNA]</scope>
    <source>
        <strain evidence="2">ATCC 29543 / DSM 1740 / CCUG 13145 / JCM 31913 / LMG 7466 / NCTC 11488 / FDC 602W</strain>
    </source>
</reference>